<gene>
    <name evidence="1" type="ORF">SEMRO_703_G190190.1</name>
</gene>
<evidence type="ECO:0000313" key="1">
    <source>
        <dbReference type="EMBL" id="CAB9515274.1"/>
    </source>
</evidence>
<reference evidence="1" key="1">
    <citation type="submission" date="2020-06" db="EMBL/GenBank/DDBJ databases">
        <authorList>
            <consortium name="Plant Systems Biology data submission"/>
        </authorList>
    </citation>
    <scope>NUCLEOTIDE SEQUENCE</scope>
    <source>
        <strain evidence="1">D6</strain>
    </source>
</reference>
<keyword evidence="2" id="KW-1185">Reference proteome</keyword>
<dbReference type="AlphaFoldDB" id="A0A9N8E7H6"/>
<proteinExistence type="predicted"/>
<sequence length="175" mass="19383">MSFSQGTLMRPRAASFDQPPSYKTIVAIHPIDDMDNMGDTRHVAIGFETYGGTVHDYRGAVSFDRFPGTAASRFMIQGVAVKRDEDGTIVSGEVEGPIEMMELRLTSHFPWTEYQDKGKLLQFAVEQVAALIDTNIAEQQFKEEEARQIAAANKHLFGSPPISSKEHDDGNDCSL</sequence>
<evidence type="ECO:0000313" key="2">
    <source>
        <dbReference type="Proteomes" id="UP001153069"/>
    </source>
</evidence>
<comment type="caution">
    <text evidence="1">The sequence shown here is derived from an EMBL/GenBank/DDBJ whole genome shotgun (WGS) entry which is preliminary data.</text>
</comment>
<protein>
    <submittedName>
        <fullName evidence="1">Uncharacterized protein</fullName>
    </submittedName>
</protein>
<name>A0A9N8E7H6_9STRA</name>
<dbReference type="EMBL" id="CAICTM010000702">
    <property type="protein sequence ID" value="CAB9515274.1"/>
    <property type="molecule type" value="Genomic_DNA"/>
</dbReference>
<accession>A0A9N8E7H6</accession>
<organism evidence="1 2">
    <name type="scientific">Seminavis robusta</name>
    <dbReference type="NCBI Taxonomy" id="568900"/>
    <lineage>
        <taxon>Eukaryota</taxon>
        <taxon>Sar</taxon>
        <taxon>Stramenopiles</taxon>
        <taxon>Ochrophyta</taxon>
        <taxon>Bacillariophyta</taxon>
        <taxon>Bacillariophyceae</taxon>
        <taxon>Bacillariophycidae</taxon>
        <taxon>Naviculales</taxon>
        <taxon>Naviculaceae</taxon>
        <taxon>Seminavis</taxon>
    </lineage>
</organism>
<dbReference type="Proteomes" id="UP001153069">
    <property type="component" value="Unassembled WGS sequence"/>
</dbReference>